<dbReference type="InterPro" id="IPR017853">
    <property type="entry name" value="GH"/>
</dbReference>
<evidence type="ECO:0000256" key="1">
    <source>
        <dbReference type="ARBA" id="ARBA00009809"/>
    </source>
</evidence>
<dbReference type="SUPFAM" id="SSF51445">
    <property type="entry name" value="(Trans)glycosidases"/>
    <property type="match status" value="1"/>
</dbReference>
<dbReference type="Pfam" id="PF01301">
    <property type="entry name" value="Glyco_hydro_35"/>
    <property type="match status" value="1"/>
</dbReference>
<comment type="similarity">
    <text evidence="1 2">Belongs to the glycosyl hydrolase 35 family.</text>
</comment>
<keyword evidence="6" id="KW-1185">Reference proteome</keyword>
<sequence length="702" mass="79652">MIEMIDGVVYVEGEPEIVLSADYPYYRDEPQNWEDRIVKLKRAGLNTITFYIPWRHHHIQHKGNMVYDFAGVTKSNRNVLRFISILQKHGLYAIVKPGPFIHAETDFGGLPDFVEGGMLGEAMLDASGSVRRWHKVLPAPMDERFDQAVCDWMAAVRDQVLNGNEYPNGPVIAVQVLNEGLYSDGQHPPTAYDYSESGLNFHQQRLVREGLLPGGEDILIPRALNVEGTKSVQDLVPYLHWGETQGRFLGDLYQRWANVLQAKVPVLCNLNPPWDETRGFDYWLSRIVPEKWPIHYGFTNWIGVVSHDETAFLRYLLLVKRARGVNLEENWGFSKLYDYRYRYHQIPFYQTLLALGLGATGFNVYTGVSTEAWTDDLDSMQERPYPDCAPISETGDTGEKYRALELLATFLEDNKEILLKGKQPNELTYAIYPPYSHLGAFIGEDRDVEHLGVRRPISGRQGVESFMLTCVSDKRSFGLTNVETVSVHELLDNPVLVMVGSFFLGRNVQRKLMDYVERGGRLLFFGQVPLLDDQMKPCEDLAKWLGDVQRTSRLERGEGIVLYQPENPFSLGGISETFRHLIQRILGPSSVQCATAHVFRYQIGTGAAAQDLLVVLSQLHETSDHVILVDGRKLEIRLPAKGSAMVVIGAKRVRSSLVKGISDYDKSYVRPWIRYEEHVVESAAAGDWLYQNGYETCANLRA</sequence>
<evidence type="ECO:0000259" key="3">
    <source>
        <dbReference type="Pfam" id="PF01301"/>
    </source>
</evidence>
<organism evidence="5 6">
    <name type="scientific">Alicyclobacillus ferrooxydans</name>
    <dbReference type="NCBI Taxonomy" id="471514"/>
    <lineage>
        <taxon>Bacteria</taxon>
        <taxon>Bacillati</taxon>
        <taxon>Bacillota</taxon>
        <taxon>Bacilli</taxon>
        <taxon>Bacillales</taxon>
        <taxon>Alicyclobacillaceae</taxon>
        <taxon>Alicyclobacillus</taxon>
    </lineage>
</organism>
<dbReference type="Proteomes" id="UP000050482">
    <property type="component" value="Unassembled WGS sequence"/>
</dbReference>
<protein>
    <recommendedName>
        <fullName evidence="7">Glycoside hydrolase 35 catalytic domain-containing protein</fullName>
    </recommendedName>
</protein>
<dbReference type="Gene3D" id="3.20.20.80">
    <property type="entry name" value="Glycosidases"/>
    <property type="match status" value="1"/>
</dbReference>
<dbReference type="PANTHER" id="PTHR23421">
    <property type="entry name" value="BETA-GALACTOSIDASE RELATED"/>
    <property type="match status" value="1"/>
</dbReference>
<dbReference type="EMBL" id="LJCO01000041">
    <property type="protein sequence ID" value="KPV44051.1"/>
    <property type="molecule type" value="Genomic_DNA"/>
</dbReference>
<dbReference type="STRING" id="471514.AN477_09105"/>
<dbReference type="InterPro" id="IPR054746">
    <property type="entry name" value="GLMA-like_second"/>
</dbReference>
<evidence type="ECO:0000313" key="6">
    <source>
        <dbReference type="Proteomes" id="UP000050482"/>
    </source>
</evidence>
<feature type="domain" description="GLMA-like second" evidence="4">
    <location>
        <begin position="475"/>
        <end position="554"/>
    </location>
</feature>
<feature type="domain" description="Glycoside hydrolase 35 catalytic" evidence="3">
    <location>
        <begin position="10"/>
        <end position="179"/>
    </location>
</feature>
<comment type="caution">
    <text evidence="5">The sequence shown here is derived from an EMBL/GenBank/DDBJ whole genome shotgun (WGS) entry which is preliminary data.</text>
</comment>
<name>A0A0P9CE17_9BACL</name>
<evidence type="ECO:0000259" key="4">
    <source>
        <dbReference type="Pfam" id="PF22369"/>
    </source>
</evidence>
<dbReference type="Pfam" id="PF22369">
    <property type="entry name" value="GLMA_2nd"/>
    <property type="match status" value="1"/>
</dbReference>
<accession>A0A0P9CE17</accession>
<dbReference type="PATRIC" id="fig|471514.4.peg.3408"/>
<reference evidence="5 6" key="1">
    <citation type="submission" date="2015-09" db="EMBL/GenBank/DDBJ databases">
        <title>Draft genome sequence of Alicyclobacillus ferrooxydans DSM 22381.</title>
        <authorList>
            <person name="Hemp J."/>
        </authorList>
    </citation>
    <scope>NUCLEOTIDE SEQUENCE [LARGE SCALE GENOMIC DNA]</scope>
    <source>
        <strain evidence="5 6">TC-34</strain>
    </source>
</reference>
<evidence type="ECO:0008006" key="7">
    <source>
        <dbReference type="Google" id="ProtNLM"/>
    </source>
</evidence>
<dbReference type="GO" id="GO:0004553">
    <property type="term" value="F:hydrolase activity, hydrolyzing O-glycosyl compounds"/>
    <property type="evidence" value="ECO:0007669"/>
    <property type="project" value="InterPro"/>
</dbReference>
<dbReference type="RefSeq" id="WP_054968861.1">
    <property type="nucleotide sequence ID" value="NZ_LJCO01000041.1"/>
</dbReference>
<dbReference type="InterPro" id="IPR031330">
    <property type="entry name" value="Gly_Hdrlase_35_cat"/>
</dbReference>
<dbReference type="InterPro" id="IPR001944">
    <property type="entry name" value="Glycoside_Hdrlase_35"/>
</dbReference>
<dbReference type="AlphaFoldDB" id="A0A0P9CE17"/>
<dbReference type="GO" id="GO:0005975">
    <property type="term" value="P:carbohydrate metabolic process"/>
    <property type="evidence" value="ECO:0007669"/>
    <property type="project" value="InterPro"/>
</dbReference>
<gene>
    <name evidence="5" type="ORF">AN477_09105</name>
</gene>
<proteinExistence type="inferred from homology"/>
<evidence type="ECO:0000313" key="5">
    <source>
        <dbReference type="EMBL" id="KPV44051.1"/>
    </source>
</evidence>
<evidence type="ECO:0000256" key="2">
    <source>
        <dbReference type="RuleBase" id="RU003679"/>
    </source>
</evidence>